<evidence type="ECO:0000313" key="2">
    <source>
        <dbReference type="Proteomes" id="UP000199032"/>
    </source>
</evidence>
<name>A0A0S4L6B2_9BACT</name>
<keyword evidence="2" id="KW-1185">Reference proteome</keyword>
<dbReference type="Proteomes" id="UP000199032">
    <property type="component" value="Unassembled WGS sequence"/>
</dbReference>
<sequence>MALTRSKSCATPGGSCYIKSFSGTSSDRPSIPIHFSSQDSQSPVNYYVALAAADSL</sequence>
<organism evidence="1 2">
    <name type="scientific">Candidatus Nitrospira nitrosa</name>
    <dbReference type="NCBI Taxonomy" id="1742972"/>
    <lineage>
        <taxon>Bacteria</taxon>
        <taxon>Pseudomonadati</taxon>
        <taxon>Nitrospirota</taxon>
        <taxon>Nitrospiria</taxon>
        <taxon>Nitrospirales</taxon>
        <taxon>Nitrospiraceae</taxon>
        <taxon>Nitrospira</taxon>
    </lineage>
</organism>
<dbReference type="EMBL" id="CZQA01000001">
    <property type="protein sequence ID" value="CUS33267.1"/>
    <property type="molecule type" value="Genomic_DNA"/>
</dbReference>
<reference evidence="1 2" key="1">
    <citation type="submission" date="2015-10" db="EMBL/GenBank/DDBJ databases">
        <authorList>
            <person name="Gilbert D.G."/>
        </authorList>
    </citation>
    <scope>NUCLEOTIDE SEQUENCE [LARGE SCALE GENOMIC DNA]</scope>
    <source>
        <strain evidence="1">COMA1</strain>
    </source>
</reference>
<proteinExistence type="predicted"/>
<accession>A0A0S4L6B2</accession>
<evidence type="ECO:0000313" key="1">
    <source>
        <dbReference type="EMBL" id="CUS33267.1"/>
    </source>
</evidence>
<gene>
    <name evidence="1" type="ORF">COMA1_11056</name>
</gene>
<dbReference type="AlphaFoldDB" id="A0A0S4L6B2"/>
<protein>
    <submittedName>
        <fullName evidence="1">Uncharacterized protein</fullName>
    </submittedName>
</protein>